<reference evidence="1" key="1">
    <citation type="submission" date="2020-10" db="EMBL/GenBank/DDBJ databases">
        <authorList>
            <person name="Gilroy R."/>
        </authorList>
    </citation>
    <scope>NUCLEOTIDE SEQUENCE</scope>
    <source>
        <strain evidence="1">14508</strain>
    </source>
</reference>
<dbReference type="Proteomes" id="UP000886893">
    <property type="component" value="Unassembled WGS sequence"/>
</dbReference>
<name>A0A9D1G8M5_9FIRM</name>
<dbReference type="AlphaFoldDB" id="A0A9D1G8M5"/>
<sequence>MITESFDNKSEAIISPIPNEKRVKCDICIATFSYEIEEYVVANFKPKIVGFFKGVNGTYPFYAFKYKNLNLGFYKTLLGAP</sequence>
<reference evidence="1" key="2">
    <citation type="journal article" date="2021" name="PeerJ">
        <title>Extensive microbial diversity within the chicken gut microbiome revealed by metagenomics and culture.</title>
        <authorList>
            <person name="Gilroy R."/>
            <person name="Ravi A."/>
            <person name="Getino M."/>
            <person name="Pursley I."/>
            <person name="Horton D.L."/>
            <person name="Alikhan N.F."/>
            <person name="Baker D."/>
            <person name="Gharbi K."/>
            <person name="Hall N."/>
            <person name="Watson M."/>
            <person name="Adriaenssens E.M."/>
            <person name="Foster-Nyarko E."/>
            <person name="Jarju S."/>
            <person name="Secka A."/>
            <person name="Antonio M."/>
            <person name="Oren A."/>
            <person name="Chaudhuri R.R."/>
            <person name="La Ragione R."/>
            <person name="Hildebrand F."/>
            <person name="Pallen M.J."/>
        </authorList>
    </citation>
    <scope>NUCLEOTIDE SEQUENCE</scope>
    <source>
        <strain evidence="1">14508</strain>
    </source>
</reference>
<proteinExistence type="predicted"/>
<evidence type="ECO:0000313" key="1">
    <source>
        <dbReference type="EMBL" id="HIT17121.1"/>
    </source>
</evidence>
<gene>
    <name evidence="1" type="ORF">IAD04_01915</name>
</gene>
<feature type="non-terminal residue" evidence="1">
    <location>
        <position position="81"/>
    </location>
</feature>
<dbReference type="EMBL" id="DVKI01000058">
    <property type="protein sequence ID" value="HIT17121.1"/>
    <property type="molecule type" value="Genomic_DNA"/>
</dbReference>
<comment type="caution">
    <text evidence="1">The sequence shown here is derived from an EMBL/GenBank/DDBJ whole genome shotgun (WGS) entry which is preliminary data.</text>
</comment>
<accession>A0A9D1G8M5</accession>
<protein>
    <submittedName>
        <fullName evidence="1">Uncharacterized protein</fullName>
    </submittedName>
</protein>
<organism evidence="1 2">
    <name type="scientific">Candidatus Caccosoma faecigallinarum</name>
    <dbReference type="NCBI Taxonomy" id="2840720"/>
    <lineage>
        <taxon>Bacteria</taxon>
        <taxon>Bacillati</taxon>
        <taxon>Bacillota</taxon>
        <taxon>Bacillota incertae sedis</taxon>
        <taxon>Candidatus Caccosoma</taxon>
    </lineage>
</organism>
<evidence type="ECO:0000313" key="2">
    <source>
        <dbReference type="Proteomes" id="UP000886893"/>
    </source>
</evidence>